<dbReference type="Gene3D" id="3.40.50.300">
    <property type="entry name" value="P-loop containing nucleotide triphosphate hydrolases"/>
    <property type="match status" value="1"/>
</dbReference>
<dbReference type="Gene3D" id="3.80.10.10">
    <property type="entry name" value="Ribonuclease Inhibitor"/>
    <property type="match status" value="1"/>
</dbReference>
<dbReference type="PROSITE" id="PS50104">
    <property type="entry name" value="TIR"/>
    <property type="match status" value="1"/>
</dbReference>
<evidence type="ECO:0000256" key="2">
    <source>
        <dbReference type="ARBA" id="ARBA00022737"/>
    </source>
</evidence>
<dbReference type="Proteomes" id="UP001293593">
    <property type="component" value="Unassembled WGS sequence"/>
</dbReference>
<dbReference type="Pfam" id="PF01582">
    <property type="entry name" value="TIR"/>
    <property type="match status" value="1"/>
</dbReference>
<dbReference type="PANTHER" id="PTHR11017:SF479">
    <property type="entry name" value="DISEASE RESISTANCE PROTEIN (TIR-NBS-LRR CLASS) FAMILY"/>
    <property type="match status" value="1"/>
</dbReference>
<keyword evidence="3" id="KW-0611">Plant defense</keyword>
<keyword evidence="8" id="KW-1185">Reference proteome</keyword>
<evidence type="ECO:0000256" key="3">
    <source>
        <dbReference type="ARBA" id="ARBA00022821"/>
    </source>
</evidence>
<keyword evidence="5" id="KW-0732">Signal</keyword>
<dbReference type="Gene3D" id="1.10.8.430">
    <property type="entry name" value="Helical domain of apoptotic protease-activating factors"/>
    <property type="match status" value="1"/>
</dbReference>
<feature type="domain" description="TIR" evidence="6">
    <location>
        <begin position="57"/>
        <end position="223"/>
    </location>
</feature>
<evidence type="ECO:0000313" key="8">
    <source>
        <dbReference type="Proteomes" id="UP001293593"/>
    </source>
</evidence>
<dbReference type="InterPro" id="IPR042197">
    <property type="entry name" value="Apaf_helical"/>
</dbReference>
<gene>
    <name evidence="7" type="ORF">QN277_005610</name>
</gene>
<dbReference type="PANTHER" id="PTHR11017">
    <property type="entry name" value="LEUCINE-RICH REPEAT-CONTAINING PROTEIN"/>
    <property type="match status" value="1"/>
</dbReference>
<dbReference type="SUPFAM" id="SSF52540">
    <property type="entry name" value="P-loop containing nucleoside triphosphate hydrolases"/>
    <property type="match status" value="1"/>
</dbReference>
<dbReference type="SUPFAM" id="SSF46785">
    <property type="entry name" value="Winged helix' DNA-binding domain"/>
    <property type="match status" value="1"/>
</dbReference>
<dbReference type="InterPro" id="IPR035897">
    <property type="entry name" value="Toll_tir_struct_dom_sf"/>
</dbReference>
<accession>A0AAE1IYL8</accession>
<dbReference type="GO" id="GO:0006952">
    <property type="term" value="P:defense response"/>
    <property type="evidence" value="ECO:0007669"/>
    <property type="project" value="UniProtKB-KW"/>
</dbReference>
<evidence type="ECO:0000259" key="6">
    <source>
        <dbReference type="PROSITE" id="PS50104"/>
    </source>
</evidence>
<keyword evidence="2" id="KW-0677">Repeat</keyword>
<feature type="chain" id="PRO_5042022304" description="TIR domain-containing protein" evidence="5">
    <location>
        <begin position="25"/>
        <end position="1007"/>
    </location>
</feature>
<sequence>MDATIALTLIEAVLILLAIAISKAITLVSPLDDSCKDVESIPTVSSPSNIIVAPHATKYDIFLNFRGEDTRDTFSSYLYEALCHANIHTFMDHKLHKGDNISPILLKTIEESEISLIIFSKDYASSTWCLDELVHIMKCKDQYGRIVIPIFYNVDPSNVRKQNGSFGDGFAKLKRRFKHNQERVQEWKNALRRSTNLSGWDSKNIRPEPKLIKMIVKDILSKLNDNSSFHLEGLVGIDYHIQKIEELLSEARIVGIWGMGGIGKTTLASAVFDKLKAQFEAFYFAKDVRQQLEKNGLDELQEKCFKELLKDEDINNYNLRSTFVRKRLHCKKILLVLDDVDNVIAIEELTKACSWFGKGSRIIIISRDMQVLKNTSASVTYHVPQLDPHQAFDLFSLKAFKQNEPSKRYLELSKWVVHYCEGNPLALIVMGCFLHGRGKEEWESSMKKLNQTLHKDIFTVLKLSFDGLDDAQKNVFLDLAFFLNEELQISLEDCTRCLYDSSALIEICVLEERSLISVNKNGYIEMHALLVEMGLEISRQQLISNPEKPIRLQRHQDIYHLFNNDKGIEAIRCISLDASKIKKTTIKARDFRKMRDLIFFKVYKSDRKEPSRLNICGDLDYVPEQLRFFSWEEYPLSYVPVHFCAENLITLEMPNSNIQQFFDGNQHFPNLKKIVLSYSKHLIALPELSHAPKIEYVTLNGCVNLAQIHSSTLPEKEVQFSIENSEPVQMNIGGSVEGTSSGLVIVYNYLNRANWSFNKMTTKLFVSGENIFSVGVKHVVMPLAAEKAELGVALQSLGSLLPFVGQVEWLESAVEFGDDFNQYYTYNYYGDYWVTKVWDEEEDDELIMAYCYSNSAPLMEVEEEDDELIMEYCSNSANILTRVPNSVTRWSLLRRLRLKESDIIGNAGSTIAQVSILKALIALSHHDYCRRINPHLDVVRSFDSLRSASRGDCFRVYYRVDVNHSSFPYQVTNCLNLHYEGGNLWVNYGEWIPALQYRTISVSRKLG</sequence>
<dbReference type="AlphaFoldDB" id="A0AAE1IYL8"/>
<comment type="caution">
    <text evidence="7">The sequence shown here is derived from an EMBL/GenBank/DDBJ whole genome shotgun (WGS) entry which is preliminary data.</text>
</comment>
<organism evidence="7 8">
    <name type="scientific">Acacia crassicarpa</name>
    <name type="common">northern wattle</name>
    <dbReference type="NCBI Taxonomy" id="499986"/>
    <lineage>
        <taxon>Eukaryota</taxon>
        <taxon>Viridiplantae</taxon>
        <taxon>Streptophyta</taxon>
        <taxon>Embryophyta</taxon>
        <taxon>Tracheophyta</taxon>
        <taxon>Spermatophyta</taxon>
        <taxon>Magnoliopsida</taxon>
        <taxon>eudicotyledons</taxon>
        <taxon>Gunneridae</taxon>
        <taxon>Pentapetalae</taxon>
        <taxon>rosids</taxon>
        <taxon>fabids</taxon>
        <taxon>Fabales</taxon>
        <taxon>Fabaceae</taxon>
        <taxon>Caesalpinioideae</taxon>
        <taxon>mimosoid clade</taxon>
        <taxon>Acacieae</taxon>
        <taxon>Acacia</taxon>
    </lineage>
</organism>
<evidence type="ECO:0000256" key="4">
    <source>
        <dbReference type="ARBA" id="ARBA00023027"/>
    </source>
</evidence>
<dbReference type="InterPro" id="IPR027417">
    <property type="entry name" value="P-loop_NTPase"/>
</dbReference>
<dbReference type="InterPro" id="IPR044974">
    <property type="entry name" value="Disease_R_plants"/>
</dbReference>
<dbReference type="SUPFAM" id="SSF52058">
    <property type="entry name" value="L domain-like"/>
    <property type="match status" value="1"/>
</dbReference>
<dbReference type="FunFam" id="3.40.50.10140:FF:000007">
    <property type="entry name" value="Disease resistance protein (TIR-NBS-LRR class)"/>
    <property type="match status" value="1"/>
</dbReference>
<dbReference type="InterPro" id="IPR058192">
    <property type="entry name" value="WHD_ROQ1-like"/>
</dbReference>
<reference evidence="7" key="1">
    <citation type="submission" date="2023-10" db="EMBL/GenBank/DDBJ databases">
        <title>Chromosome-level genome of the transformable northern wattle, Acacia crassicarpa.</title>
        <authorList>
            <person name="Massaro I."/>
            <person name="Sinha N.R."/>
            <person name="Poethig S."/>
            <person name="Leichty A.R."/>
        </authorList>
    </citation>
    <scope>NUCLEOTIDE SEQUENCE</scope>
    <source>
        <strain evidence="7">Acra3RX</strain>
        <tissue evidence="7">Leaf</tissue>
    </source>
</reference>
<dbReference type="EMBL" id="JAWXYG010000011">
    <property type="protein sequence ID" value="KAK4259262.1"/>
    <property type="molecule type" value="Genomic_DNA"/>
</dbReference>
<keyword evidence="4" id="KW-0520">NAD</keyword>
<dbReference type="Pfam" id="PF00931">
    <property type="entry name" value="NB-ARC"/>
    <property type="match status" value="1"/>
</dbReference>
<dbReference type="Gene3D" id="3.40.50.10140">
    <property type="entry name" value="Toll/interleukin-1 receptor homology (TIR) domain"/>
    <property type="match status" value="1"/>
</dbReference>
<dbReference type="InterPro" id="IPR002182">
    <property type="entry name" value="NB-ARC"/>
</dbReference>
<evidence type="ECO:0000256" key="1">
    <source>
        <dbReference type="ARBA" id="ARBA00022614"/>
    </source>
</evidence>
<dbReference type="GO" id="GO:0007165">
    <property type="term" value="P:signal transduction"/>
    <property type="evidence" value="ECO:0007669"/>
    <property type="project" value="InterPro"/>
</dbReference>
<dbReference type="SMART" id="SM00255">
    <property type="entry name" value="TIR"/>
    <property type="match status" value="1"/>
</dbReference>
<dbReference type="InterPro" id="IPR036390">
    <property type="entry name" value="WH_DNA-bd_sf"/>
</dbReference>
<name>A0AAE1IYL8_9FABA</name>
<dbReference type="SUPFAM" id="SSF52200">
    <property type="entry name" value="Toll/Interleukin receptor TIR domain"/>
    <property type="match status" value="1"/>
</dbReference>
<dbReference type="Pfam" id="PF23282">
    <property type="entry name" value="WHD_ROQ1"/>
    <property type="match status" value="1"/>
</dbReference>
<keyword evidence="1" id="KW-0433">Leucine-rich repeat</keyword>
<dbReference type="InterPro" id="IPR000157">
    <property type="entry name" value="TIR_dom"/>
</dbReference>
<protein>
    <recommendedName>
        <fullName evidence="6">TIR domain-containing protein</fullName>
    </recommendedName>
</protein>
<dbReference type="PRINTS" id="PR00364">
    <property type="entry name" value="DISEASERSIST"/>
</dbReference>
<dbReference type="GO" id="GO:0043531">
    <property type="term" value="F:ADP binding"/>
    <property type="evidence" value="ECO:0007669"/>
    <property type="project" value="InterPro"/>
</dbReference>
<dbReference type="InterPro" id="IPR032675">
    <property type="entry name" value="LRR_dom_sf"/>
</dbReference>
<evidence type="ECO:0000313" key="7">
    <source>
        <dbReference type="EMBL" id="KAK4259262.1"/>
    </source>
</evidence>
<feature type="signal peptide" evidence="5">
    <location>
        <begin position="1"/>
        <end position="24"/>
    </location>
</feature>
<proteinExistence type="predicted"/>
<evidence type="ECO:0000256" key="5">
    <source>
        <dbReference type="SAM" id="SignalP"/>
    </source>
</evidence>